<sequence>MIPWLMICCLGHVLYHFILGLIQLKTILTNSFRLGEEVNLVFSFSIHSLPKPVFHVLTWYRSLCVALNRRSHIFMLTVDRFKSAKELCKENERSSISLIQGGVVNY</sequence>
<proteinExistence type="predicted"/>
<comment type="caution">
    <text evidence="1">The sequence shown here is derived from an EMBL/GenBank/DDBJ whole genome shotgun (WGS) entry which is preliminary data.</text>
</comment>
<evidence type="ECO:0000313" key="1">
    <source>
        <dbReference type="EMBL" id="KAK9716040.1"/>
    </source>
</evidence>
<reference evidence="1" key="1">
    <citation type="submission" date="2024-03" db="EMBL/GenBank/DDBJ databases">
        <title>WGS assembly of Saponaria officinalis var. Norfolk2.</title>
        <authorList>
            <person name="Jenkins J."/>
            <person name="Shu S."/>
            <person name="Grimwood J."/>
            <person name="Barry K."/>
            <person name="Goodstein D."/>
            <person name="Schmutz J."/>
            <person name="Leebens-Mack J."/>
            <person name="Osbourn A."/>
        </authorList>
    </citation>
    <scope>NUCLEOTIDE SEQUENCE [LARGE SCALE GENOMIC DNA]</scope>
    <source>
        <strain evidence="1">JIC</strain>
    </source>
</reference>
<dbReference type="Proteomes" id="UP001443914">
    <property type="component" value="Unassembled WGS sequence"/>
</dbReference>
<accession>A0AAW1K993</accession>
<keyword evidence="2" id="KW-1185">Reference proteome</keyword>
<evidence type="ECO:0000313" key="2">
    <source>
        <dbReference type="Proteomes" id="UP001443914"/>
    </source>
</evidence>
<dbReference type="AlphaFoldDB" id="A0AAW1K993"/>
<name>A0AAW1K993_SAPOF</name>
<dbReference type="EMBL" id="JBDFQZ010000006">
    <property type="protein sequence ID" value="KAK9716040.1"/>
    <property type="molecule type" value="Genomic_DNA"/>
</dbReference>
<protein>
    <submittedName>
        <fullName evidence="1">Uncharacterized protein</fullName>
    </submittedName>
</protein>
<organism evidence="1 2">
    <name type="scientific">Saponaria officinalis</name>
    <name type="common">Common soapwort</name>
    <name type="synonym">Lychnis saponaria</name>
    <dbReference type="NCBI Taxonomy" id="3572"/>
    <lineage>
        <taxon>Eukaryota</taxon>
        <taxon>Viridiplantae</taxon>
        <taxon>Streptophyta</taxon>
        <taxon>Embryophyta</taxon>
        <taxon>Tracheophyta</taxon>
        <taxon>Spermatophyta</taxon>
        <taxon>Magnoliopsida</taxon>
        <taxon>eudicotyledons</taxon>
        <taxon>Gunneridae</taxon>
        <taxon>Pentapetalae</taxon>
        <taxon>Caryophyllales</taxon>
        <taxon>Caryophyllaceae</taxon>
        <taxon>Caryophylleae</taxon>
        <taxon>Saponaria</taxon>
    </lineage>
</organism>
<gene>
    <name evidence="1" type="ORF">RND81_06G207200</name>
</gene>